<gene>
    <name evidence="2" type="ORF">BW34_00753</name>
</gene>
<proteinExistence type="predicted"/>
<comment type="caution">
    <text evidence="2">The sequence shown here is derived from an EMBL/GenBank/DDBJ whole genome shotgun (WGS) entry which is preliminary data.</text>
</comment>
<evidence type="ECO:0000256" key="1">
    <source>
        <dbReference type="SAM" id="Phobius"/>
    </source>
</evidence>
<feature type="transmembrane region" description="Helical" evidence="1">
    <location>
        <begin position="53"/>
        <end position="75"/>
    </location>
</feature>
<dbReference type="EMBL" id="JFYO01000002">
    <property type="protein sequence ID" value="EZP29236.1"/>
    <property type="molecule type" value="Genomic_DNA"/>
</dbReference>
<feature type="transmembrane region" description="Helical" evidence="1">
    <location>
        <begin position="81"/>
        <end position="107"/>
    </location>
</feature>
<dbReference type="Pfam" id="PF07332">
    <property type="entry name" value="Phage_holin_3_6"/>
    <property type="match status" value="1"/>
</dbReference>
<dbReference type="AlphaFoldDB" id="A0A031FYG5"/>
<reference evidence="2 3" key="1">
    <citation type="submission" date="2014-03" db="EMBL/GenBank/DDBJ databases">
        <title>Draft Genome Sequences of 13 Willow Endophytes.</title>
        <authorList>
            <person name="Gan H.Y."/>
            <person name="Gan H.M."/>
            <person name="Savka M.A."/>
            <person name="Hudson A.O."/>
        </authorList>
    </citation>
    <scope>NUCLEOTIDE SEQUENCE [LARGE SCALE GENOMIC DNA]</scope>
    <source>
        <strain evidence="2 3">RIT293</strain>
    </source>
</reference>
<dbReference type="RefSeq" id="WP_036309693.1">
    <property type="nucleotide sequence ID" value="NZ_JFYO01000002.1"/>
</dbReference>
<keyword evidence="1" id="KW-0472">Membrane</keyword>
<dbReference type="InterPro" id="IPR009937">
    <property type="entry name" value="Phage_holin_3_6"/>
</dbReference>
<keyword evidence="1" id="KW-1133">Transmembrane helix</keyword>
<accession>A0A031FYG5</accession>
<dbReference type="Proteomes" id="UP000024001">
    <property type="component" value="Unassembled WGS sequence"/>
</dbReference>
<name>A0A031FYG5_9MICO</name>
<keyword evidence="1" id="KW-0812">Transmembrane</keyword>
<evidence type="ECO:0000313" key="3">
    <source>
        <dbReference type="Proteomes" id="UP000024001"/>
    </source>
</evidence>
<organism evidence="2 3">
    <name type="scientific">Microbacterium oleivorans</name>
    <dbReference type="NCBI Taxonomy" id="273677"/>
    <lineage>
        <taxon>Bacteria</taxon>
        <taxon>Bacillati</taxon>
        <taxon>Actinomycetota</taxon>
        <taxon>Actinomycetes</taxon>
        <taxon>Micrococcales</taxon>
        <taxon>Microbacteriaceae</taxon>
        <taxon>Microbacterium</taxon>
    </lineage>
</organism>
<sequence>MSTPRGFRDRGDDSFLGLVGDLPELVKNLIVAEINAAKTWAARTGKDAGVVGLWFVLALFFLFWTLPAIGAFTIIGLSSWIAPWLAALILVVIGLLLVVITALLGLLRVRRMKNRENPAKALSTDARIVKEVADEF</sequence>
<keyword evidence="3" id="KW-1185">Reference proteome</keyword>
<dbReference type="PATRIC" id="fig|273677.3.peg.738"/>
<evidence type="ECO:0000313" key="2">
    <source>
        <dbReference type="EMBL" id="EZP29236.1"/>
    </source>
</evidence>
<protein>
    <submittedName>
        <fullName evidence="2">Putative integral membrane protein</fullName>
    </submittedName>
</protein>
<dbReference type="OrthoDB" id="5082180at2"/>